<keyword evidence="1" id="KW-0472">Membrane</keyword>
<dbReference type="HOGENOM" id="CLU_3366527_0_0_10"/>
<sequence length="35" mass="3765">MGAIVASIFVSLVATIGGLYFMYQDKKNRKSNGKG</sequence>
<feature type="transmembrane region" description="Helical" evidence="1">
    <location>
        <begin position="6"/>
        <end position="23"/>
    </location>
</feature>
<comment type="caution">
    <text evidence="2">The sequence shown here is derived from an EMBL/GenBank/DDBJ whole genome shotgun (WGS) entry which is preliminary data.</text>
</comment>
<evidence type="ECO:0000313" key="3">
    <source>
        <dbReference type="Proteomes" id="UP000018727"/>
    </source>
</evidence>
<keyword evidence="3" id="KW-1185">Reference proteome</keyword>
<name>V8CQI6_9BACT</name>
<accession>V8CQI6</accession>
<dbReference type="Proteomes" id="UP000018727">
    <property type="component" value="Unassembled WGS sequence"/>
</dbReference>
<protein>
    <submittedName>
        <fullName evidence="2">Uncharacterized protein</fullName>
    </submittedName>
</protein>
<dbReference type="EMBL" id="AZJH01000012">
    <property type="protein sequence ID" value="ETD28996.1"/>
    <property type="molecule type" value="Genomic_DNA"/>
</dbReference>
<evidence type="ECO:0000313" key="2">
    <source>
        <dbReference type="EMBL" id="ETD28996.1"/>
    </source>
</evidence>
<evidence type="ECO:0000256" key="1">
    <source>
        <dbReference type="SAM" id="Phobius"/>
    </source>
</evidence>
<reference evidence="2 3" key="1">
    <citation type="submission" date="2013-10" db="EMBL/GenBank/DDBJ databases">
        <title>The Genome Sequence of Prevotella nigrescens CC14M.</title>
        <authorList>
            <consortium name="The Broad Institute Genomics Platform"/>
            <person name="Earl A."/>
            <person name="Allen-Vercoe E."/>
            <person name="Daigneault M."/>
            <person name="Young S.K."/>
            <person name="Zeng Q."/>
            <person name="Gargeya S."/>
            <person name="Fitzgerald M."/>
            <person name="Abouelleil A."/>
            <person name="Alvarado L."/>
            <person name="Chapman S.B."/>
            <person name="Gainer-Dewar J."/>
            <person name="Goldberg J."/>
            <person name="Griggs A."/>
            <person name="Gujja S."/>
            <person name="Hansen M."/>
            <person name="Howarth C."/>
            <person name="Imamovic A."/>
            <person name="Ireland A."/>
            <person name="Larimer J."/>
            <person name="McCowan C."/>
            <person name="Murphy C."/>
            <person name="Pearson M."/>
            <person name="Poon T.W."/>
            <person name="Priest M."/>
            <person name="Roberts A."/>
            <person name="Saif S."/>
            <person name="Shea T."/>
            <person name="Sykes S."/>
            <person name="Wortman J."/>
            <person name="Nusbaum C."/>
            <person name="Birren B."/>
        </authorList>
    </citation>
    <scope>NUCLEOTIDE SEQUENCE [LARGE SCALE GENOMIC DNA]</scope>
    <source>
        <strain evidence="2 3">CC14M</strain>
    </source>
</reference>
<keyword evidence="1" id="KW-1133">Transmembrane helix</keyword>
<dbReference type="AlphaFoldDB" id="V8CQI6"/>
<keyword evidence="1" id="KW-0812">Transmembrane</keyword>
<organism evidence="2 3">
    <name type="scientific">Prevotella nigrescens CC14M</name>
    <dbReference type="NCBI Taxonomy" id="1073366"/>
    <lineage>
        <taxon>Bacteria</taxon>
        <taxon>Pseudomonadati</taxon>
        <taxon>Bacteroidota</taxon>
        <taxon>Bacteroidia</taxon>
        <taxon>Bacteroidales</taxon>
        <taxon>Prevotellaceae</taxon>
        <taxon>Prevotella</taxon>
    </lineage>
</organism>
<gene>
    <name evidence="2" type="ORF">HMPREF1173_01040</name>
</gene>
<proteinExistence type="predicted"/>